<feature type="compositionally biased region" description="Basic and acidic residues" evidence="1">
    <location>
        <begin position="1"/>
        <end position="22"/>
    </location>
</feature>
<feature type="region of interest" description="Disordered" evidence="1">
    <location>
        <begin position="1"/>
        <end position="76"/>
    </location>
</feature>
<proteinExistence type="predicted"/>
<evidence type="ECO:0000313" key="3">
    <source>
        <dbReference type="Proteomes" id="UP000253729"/>
    </source>
</evidence>
<sequence>MRWRLRCTEEEKWRGDKKERPSTLRGNQGRKKRLQSRPCQWARQRNTLTIRTPERGKHERRVKRESTKADEAHKIE</sequence>
<dbReference type="EMBL" id="KZ852035">
    <property type="protein sequence ID" value="RDH37333.1"/>
    <property type="molecule type" value="Genomic_DNA"/>
</dbReference>
<dbReference type="GeneID" id="38133174"/>
<dbReference type="RefSeq" id="XP_026630355.1">
    <property type="nucleotide sequence ID" value="XM_026764818.1"/>
</dbReference>
<protein>
    <submittedName>
        <fullName evidence="2">Uncharacterized protein</fullName>
    </submittedName>
</protein>
<evidence type="ECO:0000313" key="2">
    <source>
        <dbReference type="EMBL" id="RDH37333.1"/>
    </source>
</evidence>
<feature type="compositionally biased region" description="Basic and acidic residues" evidence="1">
    <location>
        <begin position="52"/>
        <end position="76"/>
    </location>
</feature>
<keyword evidence="3" id="KW-1185">Reference proteome</keyword>
<evidence type="ECO:0000256" key="1">
    <source>
        <dbReference type="SAM" id="MobiDB-lite"/>
    </source>
</evidence>
<gene>
    <name evidence="2" type="ORF">BDQ94DRAFT_136206</name>
</gene>
<reference evidence="2 3" key="1">
    <citation type="submission" date="2018-07" db="EMBL/GenBank/DDBJ databases">
        <title>The genomes of Aspergillus section Nigri reveals drivers in fungal speciation.</title>
        <authorList>
            <consortium name="DOE Joint Genome Institute"/>
            <person name="Vesth T.C."/>
            <person name="Nybo J."/>
            <person name="Theobald S."/>
            <person name="Brandl J."/>
            <person name="Frisvad J.C."/>
            <person name="Nielsen K.F."/>
            <person name="Lyhne E.K."/>
            <person name="Kogle M.E."/>
            <person name="Kuo A."/>
            <person name="Riley R."/>
            <person name="Clum A."/>
            <person name="Nolan M."/>
            <person name="Lipzen A."/>
            <person name="Salamov A."/>
            <person name="Henrissat B."/>
            <person name="Wiebenga A."/>
            <person name="De vries R.P."/>
            <person name="Grigoriev I.V."/>
            <person name="Mortensen U.H."/>
            <person name="Andersen M.R."/>
            <person name="Baker S.E."/>
        </authorList>
    </citation>
    <scope>NUCLEOTIDE SEQUENCE [LARGE SCALE GENOMIC DNA]</scope>
    <source>
        <strain evidence="2 3">CBS 139.54b</strain>
    </source>
</reference>
<organism evidence="2 3">
    <name type="scientific">Aspergillus welwitschiae</name>
    <dbReference type="NCBI Taxonomy" id="1341132"/>
    <lineage>
        <taxon>Eukaryota</taxon>
        <taxon>Fungi</taxon>
        <taxon>Dikarya</taxon>
        <taxon>Ascomycota</taxon>
        <taxon>Pezizomycotina</taxon>
        <taxon>Eurotiomycetes</taxon>
        <taxon>Eurotiomycetidae</taxon>
        <taxon>Eurotiales</taxon>
        <taxon>Aspergillaceae</taxon>
        <taxon>Aspergillus</taxon>
        <taxon>Aspergillus subgen. Circumdati</taxon>
    </lineage>
</organism>
<dbReference type="Proteomes" id="UP000253729">
    <property type="component" value="Unassembled WGS sequence"/>
</dbReference>
<accession>A0A3F3QDN9</accession>
<name>A0A3F3QDN9_9EURO</name>
<dbReference type="AlphaFoldDB" id="A0A3F3QDN9"/>